<dbReference type="GO" id="GO:0005576">
    <property type="term" value="C:extracellular region"/>
    <property type="evidence" value="ECO:0007669"/>
    <property type="project" value="UniProtKB-SubCell"/>
</dbReference>
<protein>
    <recommendedName>
        <fullName evidence="9">Secretoglobin family 1A member 1</fullName>
    </recommendedName>
</protein>
<keyword evidence="4 5" id="KW-0732">Signal</keyword>
<dbReference type="OMA" id="VANCDIC"/>
<dbReference type="Proteomes" id="UP000314987">
    <property type="component" value="Unassembled WGS sequence"/>
</dbReference>
<dbReference type="Ensembl" id="ENSVURT00010015760.1">
    <property type="protein sequence ID" value="ENSVURP00010013842.1"/>
    <property type="gene ID" value="ENSVURG00010010641.1"/>
</dbReference>
<dbReference type="GeneTree" id="ENSGT00390000009774"/>
<evidence type="ECO:0000256" key="1">
    <source>
        <dbReference type="ARBA" id="ARBA00004613"/>
    </source>
</evidence>
<dbReference type="PRINTS" id="PR00827">
    <property type="entry name" value="FELALLERGEN"/>
</dbReference>
<dbReference type="SMART" id="SM00096">
    <property type="entry name" value="UTG"/>
    <property type="match status" value="1"/>
</dbReference>
<keyword evidence="8" id="KW-1185">Reference proteome</keyword>
<evidence type="ECO:0000256" key="5">
    <source>
        <dbReference type="SAM" id="SignalP"/>
    </source>
</evidence>
<evidence type="ECO:0000256" key="3">
    <source>
        <dbReference type="ARBA" id="ARBA00022525"/>
    </source>
</evidence>
<evidence type="ECO:0008006" key="9">
    <source>
        <dbReference type="Google" id="ProtNLM"/>
    </source>
</evidence>
<dbReference type="AlphaFoldDB" id="A0A4X2KXR9"/>
<evidence type="ECO:0000313" key="6">
    <source>
        <dbReference type="Ensembl" id="ENSVURP00010013842.1"/>
    </source>
</evidence>
<name>A0A4X2KXR9_VOMUR</name>
<dbReference type="InterPro" id="IPR035960">
    <property type="entry name" value="Secretoglobin_sf"/>
</dbReference>
<reference evidence="6" key="2">
    <citation type="submission" date="2025-05" db="UniProtKB">
        <authorList>
            <consortium name="Ensembl"/>
        </authorList>
    </citation>
    <scope>IDENTIFICATION</scope>
</reference>
<evidence type="ECO:0000313" key="7">
    <source>
        <dbReference type="Ensembl" id="ENSVURP00010023479.1"/>
    </source>
</evidence>
<dbReference type="GO" id="GO:0005496">
    <property type="term" value="F:steroid binding"/>
    <property type="evidence" value="ECO:0007669"/>
    <property type="project" value="TreeGrafter"/>
</dbReference>
<dbReference type="SUPFAM" id="SSF48201">
    <property type="entry name" value="Uteroglobin-like"/>
    <property type="match status" value="1"/>
</dbReference>
<dbReference type="PROSITE" id="PS51311">
    <property type="entry name" value="SCGB"/>
    <property type="match status" value="1"/>
</dbReference>
<sequence length="102" mass="11326">MKSAAIFMLLSGIAMLLQFQVDCTLCPPVTEDVFAFINGTPEQYIDFVSKNTDNQEIIENARNLKACIDSKLTTEDKDAAINLVKKINGSQYCNDMLISQSN</sequence>
<evidence type="ECO:0000256" key="2">
    <source>
        <dbReference type="ARBA" id="ARBA00008650"/>
    </source>
</evidence>
<dbReference type="Ensembl" id="ENSVURT00010026729.1">
    <property type="protein sequence ID" value="ENSVURP00010023479.1"/>
    <property type="gene ID" value="ENSVURG00010018007.1"/>
</dbReference>
<dbReference type="PANTHER" id="PTHR21226:SF8">
    <property type="entry name" value="ABPA10-RELATED"/>
    <property type="match status" value="1"/>
</dbReference>
<proteinExistence type="inferred from homology"/>
<dbReference type="InterPro" id="IPR016126">
    <property type="entry name" value="Secretoglobin"/>
</dbReference>
<dbReference type="Pfam" id="PF01099">
    <property type="entry name" value="Uteroglobin"/>
    <property type="match status" value="1"/>
</dbReference>
<reference evidence="8" key="1">
    <citation type="submission" date="2018-12" db="EMBL/GenBank/DDBJ databases">
        <authorList>
            <person name="Yazar S."/>
        </authorList>
    </citation>
    <scope>NUCLEOTIDE SEQUENCE [LARGE SCALE GENOMIC DNA]</scope>
</reference>
<comment type="subcellular location">
    <subcellularLocation>
        <location evidence="1">Secreted</location>
    </subcellularLocation>
</comment>
<dbReference type="InterPro" id="IPR053723">
    <property type="entry name" value="Secretoglobin_Domain_sf"/>
</dbReference>
<dbReference type="PANTHER" id="PTHR21226">
    <property type="entry name" value="ABPA10-RELATED"/>
    <property type="match status" value="1"/>
</dbReference>
<keyword evidence="3" id="KW-0964">Secreted</keyword>
<feature type="chain" id="PRO_5044616115" description="Secretoglobin family 1A member 1" evidence="5">
    <location>
        <begin position="24"/>
        <end position="102"/>
    </location>
</feature>
<dbReference type="InterPro" id="IPR006178">
    <property type="entry name" value="CH1-like"/>
</dbReference>
<comment type="similarity">
    <text evidence="2">Belongs to the secretoglobin family.</text>
</comment>
<evidence type="ECO:0000256" key="4">
    <source>
        <dbReference type="ARBA" id="ARBA00022729"/>
    </source>
</evidence>
<organism evidence="6 8">
    <name type="scientific">Vombatus ursinus</name>
    <name type="common">Common wombat</name>
    <dbReference type="NCBI Taxonomy" id="29139"/>
    <lineage>
        <taxon>Eukaryota</taxon>
        <taxon>Metazoa</taxon>
        <taxon>Chordata</taxon>
        <taxon>Craniata</taxon>
        <taxon>Vertebrata</taxon>
        <taxon>Euteleostomi</taxon>
        <taxon>Mammalia</taxon>
        <taxon>Metatheria</taxon>
        <taxon>Diprotodontia</taxon>
        <taxon>Vombatidae</taxon>
        <taxon>Vombatus</taxon>
    </lineage>
</organism>
<dbReference type="Gene3D" id="1.20.920.50">
    <property type="match status" value="1"/>
</dbReference>
<accession>A0A4X2KXR9</accession>
<evidence type="ECO:0000313" key="8">
    <source>
        <dbReference type="Proteomes" id="UP000314987"/>
    </source>
</evidence>
<feature type="signal peptide" evidence="5">
    <location>
        <begin position="1"/>
        <end position="23"/>
    </location>
</feature>
<gene>
    <name evidence="6" type="primary">LOC114046828</name>
    <name evidence="7" type="synonym">LOC114046909</name>
</gene>